<keyword evidence="2" id="KW-0430">Lectin</keyword>
<evidence type="ECO:0000259" key="3">
    <source>
        <dbReference type="PROSITE" id="PS51752"/>
    </source>
</evidence>
<dbReference type="STRING" id="4540.A0A3L6T1F5"/>
<dbReference type="PROSITE" id="PS51752">
    <property type="entry name" value="JACALIN_LECTIN"/>
    <property type="match status" value="1"/>
</dbReference>
<dbReference type="PANTHER" id="PTHR47293">
    <property type="entry name" value="JACALIN-RELATED LECTIN 3"/>
    <property type="match status" value="1"/>
</dbReference>
<dbReference type="PANTHER" id="PTHR47293:SF15">
    <property type="entry name" value="JACALIN-RELATED LECTIN 19"/>
    <property type="match status" value="1"/>
</dbReference>
<accession>A0A3L6T1F5</accession>
<dbReference type="FunFam" id="2.100.10.30:FF:000001">
    <property type="entry name" value="Jacalin-related lectin 33"/>
    <property type="match status" value="1"/>
</dbReference>
<organism evidence="4 5">
    <name type="scientific">Panicum miliaceum</name>
    <name type="common">Proso millet</name>
    <name type="synonym">Broomcorn millet</name>
    <dbReference type="NCBI Taxonomy" id="4540"/>
    <lineage>
        <taxon>Eukaryota</taxon>
        <taxon>Viridiplantae</taxon>
        <taxon>Streptophyta</taxon>
        <taxon>Embryophyta</taxon>
        <taxon>Tracheophyta</taxon>
        <taxon>Spermatophyta</taxon>
        <taxon>Magnoliopsida</taxon>
        <taxon>Liliopsida</taxon>
        <taxon>Poales</taxon>
        <taxon>Poaceae</taxon>
        <taxon>PACMAD clade</taxon>
        <taxon>Panicoideae</taxon>
        <taxon>Panicodae</taxon>
        <taxon>Paniceae</taxon>
        <taxon>Panicinae</taxon>
        <taxon>Panicum</taxon>
        <taxon>Panicum sect. Panicum</taxon>
    </lineage>
</organism>
<gene>
    <name evidence="4" type="ORF">C2845_PM05G30820</name>
</gene>
<dbReference type="SMART" id="SM00915">
    <property type="entry name" value="Jacalin"/>
    <property type="match status" value="1"/>
</dbReference>
<evidence type="ECO:0000313" key="4">
    <source>
        <dbReference type="EMBL" id="RLN29645.1"/>
    </source>
</evidence>
<dbReference type="AlphaFoldDB" id="A0A3L6T1F5"/>
<proteinExistence type="inferred from homology"/>
<comment type="similarity">
    <text evidence="1">Belongs to the jacalin lectin family.</text>
</comment>
<dbReference type="EMBL" id="PQIB02000003">
    <property type="protein sequence ID" value="RLN29645.1"/>
    <property type="molecule type" value="Genomic_DNA"/>
</dbReference>
<dbReference type="GO" id="GO:0030246">
    <property type="term" value="F:carbohydrate binding"/>
    <property type="evidence" value="ECO:0007669"/>
    <property type="project" value="UniProtKB-KW"/>
</dbReference>
<dbReference type="InterPro" id="IPR033734">
    <property type="entry name" value="Jacalin-like_lectin_dom_plant"/>
</dbReference>
<evidence type="ECO:0000256" key="1">
    <source>
        <dbReference type="ARBA" id="ARBA00006568"/>
    </source>
</evidence>
<evidence type="ECO:0000313" key="5">
    <source>
        <dbReference type="Proteomes" id="UP000275267"/>
    </source>
</evidence>
<dbReference type="Gene3D" id="2.100.10.30">
    <property type="entry name" value="Jacalin-like lectin domain"/>
    <property type="match status" value="1"/>
</dbReference>
<feature type="domain" description="Jacalin-type lectin" evidence="3">
    <location>
        <begin position="7"/>
        <end position="160"/>
    </location>
</feature>
<dbReference type="Proteomes" id="UP000275267">
    <property type="component" value="Unassembled WGS sequence"/>
</dbReference>
<evidence type="ECO:0000256" key="2">
    <source>
        <dbReference type="ARBA" id="ARBA00022734"/>
    </source>
</evidence>
<comment type="caution">
    <text evidence="4">The sequence shown here is derived from an EMBL/GenBank/DDBJ whole genome shotgun (WGS) entry which is preliminary data.</text>
</comment>
<dbReference type="OrthoDB" id="1901752at2759"/>
<sequence length="208" mass="22256">MVVSKKLMKVGPWGGAGGHPWDDGGHSGIRSITVSYDRSIDSISVEYDRDGQAVPGERHGGAGGSQTTQARTASAPITWLIKLSFPDEYLTAVSGHYSPIAPGGSPVIRSLAFRSSQRAYGPFGAAEGTPFTFPVDGGVIVGFCGRSGWQLDAVGLYVAALRPERMYDRVQKLGLSAYRAVMHRIGPQQQQQEQVNQLNGDALITHKT</sequence>
<name>A0A3L6T1F5_PANMI</name>
<reference evidence="5" key="1">
    <citation type="journal article" date="2019" name="Nat. Commun.">
        <title>The genome of broomcorn millet.</title>
        <authorList>
            <person name="Zou C."/>
            <person name="Miki D."/>
            <person name="Li D."/>
            <person name="Tang Q."/>
            <person name="Xiao L."/>
            <person name="Rajput S."/>
            <person name="Deng P."/>
            <person name="Jia W."/>
            <person name="Huang R."/>
            <person name="Zhang M."/>
            <person name="Sun Y."/>
            <person name="Hu J."/>
            <person name="Fu X."/>
            <person name="Schnable P.S."/>
            <person name="Li F."/>
            <person name="Zhang H."/>
            <person name="Feng B."/>
            <person name="Zhu X."/>
            <person name="Liu R."/>
            <person name="Schnable J.C."/>
            <person name="Zhu J.-K."/>
            <person name="Zhang H."/>
        </authorList>
    </citation>
    <scope>NUCLEOTIDE SEQUENCE [LARGE SCALE GENOMIC DNA]</scope>
</reference>
<dbReference type="CDD" id="cd09612">
    <property type="entry name" value="Jacalin"/>
    <property type="match status" value="1"/>
</dbReference>
<protein>
    <submittedName>
        <fullName evidence="4">Jacalin-related lectin 19-like</fullName>
    </submittedName>
</protein>
<dbReference type="SUPFAM" id="SSF51101">
    <property type="entry name" value="Mannose-binding lectins"/>
    <property type="match status" value="1"/>
</dbReference>
<keyword evidence="5" id="KW-1185">Reference proteome</keyword>
<dbReference type="InterPro" id="IPR001229">
    <property type="entry name" value="Jacalin-like_lectin_dom"/>
</dbReference>
<dbReference type="Pfam" id="PF01419">
    <property type="entry name" value="Jacalin"/>
    <property type="match status" value="1"/>
</dbReference>
<dbReference type="InterPro" id="IPR036404">
    <property type="entry name" value="Jacalin-like_lectin_dom_sf"/>
</dbReference>